<dbReference type="InterPro" id="IPR057939">
    <property type="entry name" value="TRF2_HOY1_PH"/>
</dbReference>
<sequence length="257" mass="29514">MGRKRKLEMRFDDILNMEAIFMKGRTSILRVELKRVPEMGIEKEPEHGKHTIWIGEDDFTRGQVHVNMIYEVEFEEGILEQHYERLLIVEPRFRGINQLNSSMEGSTFELIRNNVGSLANHVNFNNPVVNVQPINGFGSFGDQRQLTNEFASIQKTLANNEVHFGLSEGPEGLRAEITENNSLTMNVLNSQPSNNFRNLDEISTYNGLHHRSNEIAKEQIVQNVDFQKMKDPMNNNLRHSLDENNSNPLPTNEEGIP</sequence>
<evidence type="ECO:0000259" key="2">
    <source>
        <dbReference type="Pfam" id="PF24818"/>
    </source>
</evidence>
<organism evidence="3 4">
    <name type="scientific">Dioscorea cayennensis subsp. rotundata</name>
    <name type="common">White Guinea yam</name>
    <name type="synonym">Dioscorea rotundata</name>
    <dbReference type="NCBI Taxonomy" id="55577"/>
    <lineage>
        <taxon>Eukaryota</taxon>
        <taxon>Viridiplantae</taxon>
        <taxon>Streptophyta</taxon>
        <taxon>Embryophyta</taxon>
        <taxon>Tracheophyta</taxon>
        <taxon>Spermatophyta</taxon>
        <taxon>Magnoliopsida</taxon>
        <taxon>Liliopsida</taxon>
        <taxon>Dioscoreales</taxon>
        <taxon>Dioscoreaceae</taxon>
        <taxon>Dioscorea</taxon>
    </lineage>
</organism>
<feature type="compositionally biased region" description="Polar residues" evidence="1">
    <location>
        <begin position="233"/>
        <end position="250"/>
    </location>
</feature>
<dbReference type="PANTHER" id="PTHR33494">
    <property type="entry name" value="OS02G0793800 PROTEIN"/>
    <property type="match status" value="1"/>
</dbReference>
<dbReference type="AlphaFoldDB" id="A0AB40C9F6"/>
<accession>A0AB40C9F6</accession>
<reference evidence="4" key="1">
    <citation type="submission" date="2025-08" db="UniProtKB">
        <authorList>
            <consortium name="RefSeq"/>
        </authorList>
    </citation>
    <scope>IDENTIFICATION</scope>
</reference>
<protein>
    <submittedName>
        <fullName evidence="4">Uncharacterized protein LOC120273171</fullName>
    </submittedName>
</protein>
<dbReference type="PANTHER" id="PTHR33494:SF1">
    <property type="entry name" value="C2H2-TYPE DOMAIN-CONTAINING PROTEIN-RELATED"/>
    <property type="match status" value="1"/>
</dbReference>
<feature type="domain" description="TRF2/HOY1 PH-like" evidence="2">
    <location>
        <begin position="3"/>
        <end position="80"/>
    </location>
</feature>
<dbReference type="RefSeq" id="XP_039135748.1">
    <property type="nucleotide sequence ID" value="XM_039279814.1"/>
</dbReference>
<feature type="region of interest" description="Disordered" evidence="1">
    <location>
        <begin position="231"/>
        <end position="257"/>
    </location>
</feature>
<dbReference type="GeneID" id="120273171"/>
<dbReference type="Pfam" id="PF24818">
    <property type="entry name" value="PH_TRF2_HOY1"/>
    <property type="match status" value="1"/>
</dbReference>
<evidence type="ECO:0000313" key="4">
    <source>
        <dbReference type="RefSeq" id="XP_039135748.1"/>
    </source>
</evidence>
<name>A0AB40C9F6_DIOCR</name>
<keyword evidence="3" id="KW-1185">Reference proteome</keyword>
<proteinExistence type="predicted"/>
<dbReference type="Proteomes" id="UP001515500">
    <property type="component" value="Chromosome 12"/>
</dbReference>
<evidence type="ECO:0000256" key="1">
    <source>
        <dbReference type="SAM" id="MobiDB-lite"/>
    </source>
</evidence>
<gene>
    <name evidence="4" type="primary">LOC120273171</name>
</gene>
<evidence type="ECO:0000313" key="3">
    <source>
        <dbReference type="Proteomes" id="UP001515500"/>
    </source>
</evidence>